<protein>
    <submittedName>
        <fullName evidence="1">Uncharacterized protein</fullName>
    </submittedName>
</protein>
<dbReference type="Proteomes" id="UP001320706">
    <property type="component" value="Unassembled WGS sequence"/>
</dbReference>
<name>A0ACC3SFW1_9PEZI</name>
<dbReference type="EMBL" id="JAMKPW020000012">
    <property type="protein sequence ID" value="KAK8212929.1"/>
    <property type="molecule type" value="Genomic_DNA"/>
</dbReference>
<keyword evidence="2" id="KW-1185">Reference proteome</keyword>
<evidence type="ECO:0000313" key="1">
    <source>
        <dbReference type="EMBL" id="KAK8212929.1"/>
    </source>
</evidence>
<organism evidence="1 2">
    <name type="scientific">Zalaria obscura</name>
    <dbReference type="NCBI Taxonomy" id="2024903"/>
    <lineage>
        <taxon>Eukaryota</taxon>
        <taxon>Fungi</taxon>
        <taxon>Dikarya</taxon>
        <taxon>Ascomycota</taxon>
        <taxon>Pezizomycotina</taxon>
        <taxon>Dothideomycetes</taxon>
        <taxon>Dothideomycetidae</taxon>
        <taxon>Dothideales</taxon>
        <taxon>Zalariaceae</taxon>
        <taxon>Zalaria</taxon>
    </lineage>
</organism>
<reference evidence="1" key="1">
    <citation type="submission" date="2024-02" db="EMBL/GenBank/DDBJ databases">
        <title>Metagenome Assembled Genome of Zalaria obscura JY119.</title>
        <authorList>
            <person name="Vighnesh L."/>
            <person name="Jagadeeshwari U."/>
            <person name="Venkata Ramana C."/>
            <person name="Sasikala C."/>
        </authorList>
    </citation>
    <scope>NUCLEOTIDE SEQUENCE</scope>
    <source>
        <strain evidence="1">JY119</strain>
    </source>
</reference>
<gene>
    <name evidence="1" type="ORF">M8818_003094</name>
</gene>
<sequence>MPSKKGLPDIPSQRINDKVNTLVGSDTYSLLYGQFPHGFGPNEVADASSSALQTINKLDLKVRHLERELKQAHRASENKCKEKDEIIVRSNHRNHELTAENRELKQALSASEKKYKDLVAKKAAAGMAASQSRKRKQEELAGGEEGQSNARSNAQKARGPTFLPF</sequence>
<comment type="caution">
    <text evidence="1">The sequence shown here is derived from an EMBL/GenBank/DDBJ whole genome shotgun (WGS) entry which is preliminary data.</text>
</comment>
<proteinExistence type="predicted"/>
<accession>A0ACC3SFW1</accession>
<evidence type="ECO:0000313" key="2">
    <source>
        <dbReference type="Proteomes" id="UP001320706"/>
    </source>
</evidence>